<gene>
    <name evidence="1" type="ORF">RHMOL_Rhmol09G0095900</name>
</gene>
<evidence type="ECO:0000313" key="2">
    <source>
        <dbReference type="Proteomes" id="UP001062846"/>
    </source>
</evidence>
<sequence>MQKSPTVVAAVLTAREERLREIALSDEVERLKREQETVEKAQEDLVRETETAERGQEEMAWVQKRAVTLATSWLGRQRATFTAETYAPPEAHLFVPSGIDSCEPLQDSYDAELVLRDPRHHLSVSWEQRVRELVDAAGFGPFIQTMMAMKSDHALLTALAERWWDTSNSFHFPIGEMTMTPTDFAAITGLRVGGDPIPFDSGINGDKEALRWFLGHVPTGSAEMVPYKPFRQYLRNRFPASELEEEQMARAYLL</sequence>
<dbReference type="Proteomes" id="UP001062846">
    <property type="component" value="Chromosome 9"/>
</dbReference>
<dbReference type="EMBL" id="CM046396">
    <property type="protein sequence ID" value="KAI8538348.1"/>
    <property type="molecule type" value="Genomic_DNA"/>
</dbReference>
<proteinExistence type="predicted"/>
<name>A0ACC0MDH5_RHOML</name>
<protein>
    <submittedName>
        <fullName evidence="1">Uncharacterized protein</fullName>
    </submittedName>
</protein>
<accession>A0ACC0MDH5</accession>
<organism evidence="1 2">
    <name type="scientific">Rhododendron molle</name>
    <name type="common">Chinese azalea</name>
    <name type="synonym">Azalea mollis</name>
    <dbReference type="NCBI Taxonomy" id="49168"/>
    <lineage>
        <taxon>Eukaryota</taxon>
        <taxon>Viridiplantae</taxon>
        <taxon>Streptophyta</taxon>
        <taxon>Embryophyta</taxon>
        <taxon>Tracheophyta</taxon>
        <taxon>Spermatophyta</taxon>
        <taxon>Magnoliopsida</taxon>
        <taxon>eudicotyledons</taxon>
        <taxon>Gunneridae</taxon>
        <taxon>Pentapetalae</taxon>
        <taxon>asterids</taxon>
        <taxon>Ericales</taxon>
        <taxon>Ericaceae</taxon>
        <taxon>Ericoideae</taxon>
        <taxon>Rhodoreae</taxon>
        <taxon>Rhododendron</taxon>
    </lineage>
</organism>
<keyword evidence="2" id="KW-1185">Reference proteome</keyword>
<reference evidence="1" key="1">
    <citation type="submission" date="2022-02" db="EMBL/GenBank/DDBJ databases">
        <title>Plant Genome Project.</title>
        <authorList>
            <person name="Zhang R.-G."/>
        </authorList>
    </citation>
    <scope>NUCLEOTIDE SEQUENCE</scope>
    <source>
        <strain evidence="1">AT1</strain>
    </source>
</reference>
<comment type="caution">
    <text evidence="1">The sequence shown here is derived from an EMBL/GenBank/DDBJ whole genome shotgun (WGS) entry which is preliminary data.</text>
</comment>
<evidence type="ECO:0000313" key="1">
    <source>
        <dbReference type="EMBL" id="KAI8538348.1"/>
    </source>
</evidence>